<reference evidence="1" key="1">
    <citation type="submission" date="2023-06" db="EMBL/GenBank/DDBJ databases">
        <title>Genome-scale phylogeny and comparative genomics of the fungal order Sordariales.</title>
        <authorList>
            <consortium name="Lawrence Berkeley National Laboratory"/>
            <person name="Hensen N."/>
            <person name="Bonometti L."/>
            <person name="Westerberg I."/>
            <person name="Brannstrom I.O."/>
            <person name="Guillou S."/>
            <person name="Cros-Aarteil S."/>
            <person name="Calhoun S."/>
            <person name="Haridas S."/>
            <person name="Kuo A."/>
            <person name="Mondo S."/>
            <person name="Pangilinan J."/>
            <person name="Riley R."/>
            <person name="LaButti K."/>
            <person name="Andreopoulos B."/>
            <person name="Lipzen A."/>
            <person name="Chen C."/>
            <person name="Yanf M."/>
            <person name="Daum C."/>
            <person name="Ng V."/>
            <person name="Clum A."/>
            <person name="Steindorff A."/>
            <person name="Ohm R."/>
            <person name="Martin F."/>
            <person name="Silar P."/>
            <person name="Natvig D."/>
            <person name="Lalanne C."/>
            <person name="Gautier V."/>
            <person name="Ament-velasquez S.L."/>
            <person name="Kruys A."/>
            <person name="Hutchinson M.I."/>
            <person name="Powell A.J."/>
            <person name="Barry K."/>
            <person name="Miller A.N."/>
            <person name="Grigoriev I.V."/>
            <person name="Debuchy R."/>
            <person name="Gladieux P."/>
            <person name="Thoren M.H."/>
            <person name="Johannesson H."/>
        </authorList>
    </citation>
    <scope>NUCLEOTIDE SEQUENCE</scope>
    <source>
        <strain evidence="1">SMH3391-2</strain>
    </source>
</reference>
<protein>
    <submittedName>
        <fullName evidence="1">Uncharacterized protein</fullName>
    </submittedName>
</protein>
<dbReference type="EMBL" id="JAULSR010000009">
    <property type="protein sequence ID" value="KAK0612290.1"/>
    <property type="molecule type" value="Genomic_DNA"/>
</dbReference>
<feature type="non-terminal residue" evidence="1">
    <location>
        <position position="72"/>
    </location>
</feature>
<organism evidence="1 2">
    <name type="scientific">Bombardia bombarda</name>
    <dbReference type="NCBI Taxonomy" id="252184"/>
    <lineage>
        <taxon>Eukaryota</taxon>
        <taxon>Fungi</taxon>
        <taxon>Dikarya</taxon>
        <taxon>Ascomycota</taxon>
        <taxon>Pezizomycotina</taxon>
        <taxon>Sordariomycetes</taxon>
        <taxon>Sordariomycetidae</taxon>
        <taxon>Sordariales</taxon>
        <taxon>Lasiosphaeriaceae</taxon>
        <taxon>Bombardia</taxon>
    </lineage>
</organism>
<evidence type="ECO:0000313" key="1">
    <source>
        <dbReference type="EMBL" id="KAK0612290.1"/>
    </source>
</evidence>
<gene>
    <name evidence="1" type="ORF">B0T17DRAFT_499737</name>
</gene>
<evidence type="ECO:0000313" key="2">
    <source>
        <dbReference type="Proteomes" id="UP001174934"/>
    </source>
</evidence>
<name>A0AA39U5P4_9PEZI</name>
<proteinExistence type="predicted"/>
<dbReference type="AlphaFoldDB" id="A0AA39U5P4"/>
<dbReference type="Proteomes" id="UP001174934">
    <property type="component" value="Unassembled WGS sequence"/>
</dbReference>
<accession>A0AA39U5P4</accession>
<sequence length="72" mass="8605">DEPQREYSCGHMRWIASKHCAKYDSERRRKCQPEITDFEDRPEALCGDCRPMTHHPWMSAFMKKISPTLQHL</sequence>
<comment type="caution">
    <text evidence="1">The sequence shown here is derived from an EMBL/GenBank/DDBJ whole genome shotgun (WGS) entry which is preliminary data.</text>
</comment>
<keyword evidence="2" id="KW-1185">Reference proteome</keyword>